<proteinExistence type="predicted"/>
<dbReference type="InterPro" id="IPR011009">
    <property type="entry name" value="Kinase-like_dom_sf"/>
</dbReference>
<accession>A0A015JDD2</accession>
<dbReference type="PANTHER" id="PTHR45756">
    <property type="entry name" value="PALMITOYLTRANSFERASE"/>
    <property type="match status" value="1"/>
</dbReference>
<dbReference type="Pfam" id="PF07714">
    <property type="entry name" value="PK_Tyr_Ser-Thr"/>
    <property type="match status" value="1"/>
</dbReference>
<dbReference type="PRINTS" id="PR00109">
    <property type="entry name" value="TYRKINASE"/>
</dbReference>
<dbReference type="PANTHER" id="PTHR45756:SF1">
    <property type="entry name" value="PROTEIN KINASE DOMAIN CONTAINING PROTEIN"/>
    <property type="match status" value="1"/>
</dbReference>
<feature type="domain" description="Protein kinase" evidence="1">
    <location>
        <begin position="89"/>
        <end position="366"/>
    </location>
</feature>
<gene>
    <name evidence="2" type="ORF">RirG_137600</name>
</gene>
<dbReference type="InterPro" id="IPR001245">
    <property type="entry name" value="Ser-Thr/Tyr_kinase_cat_dom"/>
</dbReference>
<comment type="caution">
    <text evidence="2">The sequence shown here is derived from an EMBL/GenBank/DDBJ whole genome shotgun (WGS) entry which is preliminary data.</text>
</comment>
<dbReference type="InterPro" id="IPR053215">
    <property type="entry name" value="TKL_Ser/Thr_kinase"/>
</dbReference>
<dbReference type="SMR" id="A0A015JDD2"/>
<dbReference type="HOGENOM" id="CLU_000288_7_34_1"/>
<dbReference type="Gene3D" id="1.10.510.10">
    <property type="entry name" value="Transferase(Phosphotransferase) domain 1"/>
    <property type="match status" value="1"/>
</dbReference>
<organism evidence="2 3">
    <name type="scientific">Rhizophagus irregularis (strain DAOM 197198w)</name>
    <name type="common">Glomus intraradices</name>
    <dbReference type="NCBI Taxonomy" id="1432141"/>
    <lineage>
        <taxon>Eukaryota</taxon>
        <taxon>Fungi</taxon>
        <taxon>Fungi incertae sedis</taxon>
        <taxon>Mucoromycota</taxon>
        <taxon>Glomeromycotina</taxon>
        <taxon>Glomeromycetes</taxon>
        <taxon>Glomerales</taxon>
        <taxon>Glomeraceae</taxon>
        <taxon>Rhizophagus</taxon>
    </lineage>
</organism>
<evidence type="ECO:0000259" key="1">
    <source>
        <dbReference type="PROSITE" id="PS50011"/>
    </source>
</evidence>
<dbReference type="SUPFAM" id="SSF56112">
    <property type="entry name" value="Protein kinase-like (PK-like)"/>
    <property type="match status" value="1"/>
</dbReference>
<dbReference type="PROSITE" id="PS50011">
    <property type="entry name" value="PROTEIN_KINASE_DOM"/>
    <property type="match status" value="1"/>
</dbReference>
<keyword evidence="3" id="KW-1185">Reference proteome</keyword>
<dbReference type="Proteomes" id="UP000022910">
    <property type="component" value="Unassembled WGS sequence"/>
</dbReference>
<dbReference type="AlphaFoldDB" id="A0A015JDD2"/>
<protein>
    <submittedName>
        <fullName evidence="2">Ste20p</fullName>
    </submittedName>
</protein>
<dbReference type="GO" id="GO:0005524">
    <property type="term" value="F:ATP binding"/>
    <property type="evidence" value="ECO:0007669"/>
    <property type="project" value="InterPro"/>
</dbReference>
<dbReference type="EMBL" id="JEMT01022623">
    <property type="protein sequence ID" value="EXX64990.1"/>
    <property type="molecule type" value="Genomic_DNA"/>
</dbReference>
<evidence type="ECO:0000313" key="3">
    <source>
        <dbReference type="Proteomes" id="UP000022910"/>
    </source>
</evidence>
<reference evidence="2 3" key="1">
    <citation type="submission" date="2014-02" db="EMBL/GenBank/DDBJ databases">
        <title>Single nucleus genome sequencing reveals high similarity among nuclei of an endomycorrhizal fungus.</title>
        <authorList>
            <person name="Lin K."/>
            <person name="Geurts R."/>
            <person name="Zhang Z."/>
            <person name="Limpens E."/>
            <person name="Saunders D.G."/>
            <person name="Mu D."/>
            <person name="Pang E."/>
            <person name="Cao H."/>
            <person name="Cha H."/>
            <person name="Lin T."/>
            <person name="Zhou Q."/>
            <person name="Shang Y."/>
            <person name="Li Y."/>
            <person name="Ivanov S."/>
            <person name="Sharma T."/>
            <person name="Velzen R.V."/>
            <person name="Ruijter N.D."/>
            <person name="Aanen D.K."/>
            <person name="Win J."/>
            <person name="Kamoun S."/>
            <person name="Bisseling T."/>
            <person name="Huang S."/>
        </authorList>
    </citation>
    <scope>NUCLEOTIDE SEQUENCE [LARGE SCALE GENOMIC DNA]</scope>
    <source>
        <strain evidence="3">DAOM197198w</strain>
    </source>
</reference>
<name>A0A015JDD2_RHIIW</name>
<sequence length="444" mass="51178">MSGNSLNIKDKFKAIFSKDLREQIENFGICSDCKEANTGYAWCKKCDPGRFLREGKTSGNTAIDEFIHKSQKQTLHYYDNLEWIPFDKFVNIKPIGEGEFSIIYSATWREGAPKYDKEMARIGPISVALKKLKNSDMKAFINEIRIHNECNYTNFHITQLYGITKDPDTKEFMMVLEYATHGNLRDYLKKNHCNLKWTDKLEILINIIANLKFIHDRNYIHKNIHSGNILQFYYDDLIDTKITDLGLAQHLSDNSSFSNSTSVCEVLPYMAPEILNGKPYTFASDIYSFGIIMVEVSTGKPLYGNIPHDEKLALEICNGLRPKVAKGTPKCYIDLVTQCLDANPDKRSTSKEILKIIRNWQFHDDYEKPSKKLFLKKTNFISNEDIKIDKEFIDADNADVDIIIPQESFSETRLHPGAIYSSRMMSFIDLSKSSQIKEIQRNMK</sequence>
<dbReference type="GO" id="GO:0004672">
    <property type="term" value="F:protein kinase activity"/>
    <property type="evidence" value="ECO:0007669"/>
    <property type="project" value="InterPro"/>
</dbReference>
<evidence type="ECO:0000313" key="2">
    <source>
        <dbReference type="EMBL" id="EXX64990.1"/>
    </source>
</evidence>
<dbReference type="InterPro" id="IPR000719">
    <property type="entry name" value="Prot_kinase_dom"/>
</dbReference>